<keyword evidence="4" id="KW-1185">Reference proteome</keyword>
<keyword evidence="2" id="KW-0732">Signal</keyword>
<dbReference type="PANTHER" id="PTHR41339:SF1">
    <property type="entry name" value="SECRETED PROTEIN"/>
    <property type="match status" value="1"/>
</dbReference>
<dbReference type="PANTHER" id="PTHR41339">
    <property type="entry name" value="LIPL48"/>
    <property type="match status" value="1"/>
</dbReference>
<accession>A0A841H2Q6</accession>
<organism evidence="3 4">
    <name type="scientific">Longimicrobium terrae</name>
    <dbReference type="NCBI Taxonomy" id="1639882"/>
    <lineage>
        <taxon>Bacteria</taxon>
        <taxon>Pseudomonadati</taxon>
        <taxon>Gemmatimonadota</taxon>
        <taxon>Longimicrobiia</taxon>
        <taxon>Longimicrobiales</taxon>
        <taxon>Longimicrobiaceae</taxon>
        <taxon>Longimicrobium</taxon>
    </lineage>
</organism>
<evidence type="ECO:0000256" key="1">
    <source>
        <dbReference type="SAM" id="MobiDB-lite"/>
    </source>
</evidence>
<protein>
    <submittedName>
        <fullName evidence="3">Uncharacterized protein</fullName>
    </submittedName>
</protein>
<gene>
    <name evidence="3" type="ORF">HNQ61_004107</name>
</gene>
<dbReference type="Proteomes" id="UP000582837">
    <property type="component" value="Unassembled WGS sequence"/>
</dbReference>
<dbReference type="AlphaFoldDB" id="A0A841H2Q6"/>
<proteinExistence type="predicted"/>
<evidence type="ECO:0000313" key="3">
    <source>
        <dbReference type="EMBL" id="MBB6072445.1"/>
    </source>
</evidence>
<dbReference type="RefSeq" id="WP_170038318.1">
    <property type="nucleotide sequence ID" value="NZ_JABDTL010000002.1"/>
</dbReference>
<name>A0A841H2Q6_9BACT</name>
<feature type="signal peptide" evidence="2">
    <location>
        <begin position="1"/>
        <end position="18"/>
    </location>
</feature>
<dbReference type="PROSITE" id="PS51257">
    <property type="entry name" value="PROKAR_LIPOPROTEIN"/>
    <property type="match status" value="1"/>
</dbReference>
<evidence type="ECO:0000256" key="2">
    <source>
        <dbReference type="SAM" id="SignalP"/>
    </source>
</evidence>
<evidence type="ECO:0000313" key="4">
    <source>
        <dbReference type="Proteomes" id="UP000582837"/>
    </source>
</evidence>
<reference evidence="3 4" key="1">
    <citation type="submission" date="2020-08" db="EMBL/GenBank/DDBJ databases">
        <title>Genomic Encyclopedia of Type Strains, Phase IV (KMG-IV): sequencing the most valuable type-strain genomes for metagenomic binning, comparative biology and taxonomic classification.</title>
        <authorList>
            <person name="Goeker M."/>
        </authorList>
    </citation>
    <scope>NUCLEOTIDE SEQUENCE [LARGE SCALE GENOMIC DNA]</scope>
    <source>
        <strain evidence="3 4">DSM 29007</strain>
    </source>
</reference>
<comment type="caution">
    <text evidence="3">The sequence shown here is derived from an EMBL/GenBank/DDBJ whole genome shotgun (WGS) entry which is preliminary data.</text>
</comment>
<feature type="chain" id="PRO_5032854094" evidence="2">
    <location>
        <begin position="19"/>
        <end position="438"/>
    </location>
</feature>
<feature type="compositionally biased region" description="Low complexity" evidence="1">
    <location>
        <begin position="391"/>
        <end position="407"/>
    </location>
</feature>
<dbReference type="EMBL" id="JACHIA010000015">
    <property type="protein sequence ID" value="MBB6072445.1"/>
    <property type="molecule type" value="Genomic_DNA"/>
</dbReference>
<sequence length="438" mass="45045">MKHIRILAALAVAAGATAACDTPSAPVASRDLIKASGITLQAVKLSGSQSCASAADTIFLADNDTISGQVNIPNGCTLRVRPADNNGDGRVTIYGDASVAPSALVVHQGARIYAEGSATVPIVFTPTGGSTTPGAWGGIVLIGNAPTNDATATVEGIPGSVAYGGSVANDNSGTLRYVRIEYAGYQLVTNNELNGLSLYGVGSGTTLEYIQVHRGSDDGIEFFGGTASIRYAVVTGAEDDSFDYSFGWVGNAQFVIVQQGAAVGDKGIEADNDDAGSTGSPVTDADIWNITLVGRDASVADSTSVDAGNIGIQLRRNVASRVRNAIVLGFDAAFDGTGSNATITTDSVTNSIFYAKAGYTVGNSAVNNIEQADPQLVNPWARSTSRDFRPTATSRSRSGGYTGSKTGLVTTTFRGAVPQTTSSGVSPTWYTGWTTWAY</sequence>
<feature type="region of interest" description="Disordered" evidence="1">
    <location>
        <begin position="383"/>
        <end position="407"/>
    </location>
</feature>